<dbReference type="Proteomes" id="UP001595833">
    <property type="component" value="Unassembled WGS sequence"/>
</dbReference>
<reference evidence="3" key="1">
    <citation type="journal article" date="2019" name="Int. J. Syst. Evol. Microbiol.">
        <title>The Global Catalogue of Microorganisms (GCM) 10K type strain sequencing project: providing services to taxonomists for standard genome sequencing and annotation.</title>
        <authorList>
            <consortium name="The Broad Institute Genomics Platform"/>
            <consortium name="The Broad Institute Genome Sequencing Center for Infectious Disease"/>
            <person name="Wu L."/>
            <person name="Ma J."/>
        </authorList>
    </citation>
    <scope>NUCLEOTIDE SEQUENCE [LARGE SCALE GENOMIC DNA]</scope>
    <source>
        <strain evidence="3">KCTC 12848</strain>
    </source>
</reference>
<dbReference type="RefSeq" id="WP_344038304.1">
    <property type="nucleotide sequence ID" value="NZ_BAAAKE010000010.1"/>
</dbReference>
<keyword evidence="3" id="KW-1185">Reference proteome</keyword>
<evidence type="ECO:0000256" key="1">
    <source>
        <dbReference type="SAM" id="MobiDB-lite"/>
    </source>
</evidence>
<evidence type="ECO:0000313" key="3">
    <source>
        <dbReference type="Proteomes" id="UP001595833"/>
    </source>
</evidence>
<sequence length="124" mass="12860">MLDELGRWLGVTRDELLFNAWLSSVNTELARYIVRLVDESAHASPPPSGPSGELRGALDLAEVEAALAFDLAEVAKAIALKASGQPYPRRGRMQAGGPPARPDLPALAAAVDGGQRATGGSAAT</sequence>
<gene>
    <name evidence="2" type="ORF">ACFPFM_21820</name>
</gene>
<feature type="compositionally biased region" description="Low complexity" evidence="1">
    <location>
        <begin position="95"/>
        <end position="114"/>
    </location>
</feature>
<evidence type="ECO:0000313" key="2">
    <source>
        <dbReference type="EMBL" id="MFC5056385.1"/>
    </source>
</evidence>
<comment type="caution">
    <text evidence="2">The sequence shown here is derived from an EMBL/GenBank/DDBJ whole genome shotgun (WGS) entry which is preliminary data.</text>
</comment>
<name>A0ABV9Y1C5_9PSEU</name>
<feature type="region of interest" description="Disordered" evidence="1">
    <location>
        <begin position="86"/>
        <end position="124"/>
    </location>
</feature>
<proteinExistence type="predicted"/>
<dbReference type="EMBL" id="JBHSJB010000020">
    <property type="protein sequence ID" value="MFC5056385.1"/>
    <property type="molecule type" value="Genomic_DNA"/>
</dbReference>
<accession>A0ABV9Y1C5</accession>
<protein>
    <submittedName>
        <fullName evidence="2">Uncharacterized protein</fullName>
    </submittedName>
</protein>
<organism evidence="2 3">
    <name type="scientific">Saccharothrix xinjiangensis</name>
    <dbReference type="NCBI Taxonomy" id="204798"/>
    <lineage>
        <taxon>Bacteria</taxon>
        <taxon>Bacillati</taxon>
        <taxon>Actinomycetota</taxon>
        <taxon>Actinomycetes</taxon>
        <taxon>Pseudonocardiales</taxon>
        <taxon>Pseudonocardiaceae</taxon>
        <taxon>Saccharothrix</taxon>
    </lineage>
</organism>